<gene>
    <name evidence="2" type="ORF">OIU84_006812</name>
</gene>
<proteinExistence type="predicted"/>
<evidence type="ECO:0000313" key="2">
    <source>
        <dbReference type="EMBL" id="KAJ6414069.1"/>
    </source>
</evidence>
<sequence length="145" mass="16671">MDGDSWSARLSSASKRYQSALQSRSDMFTGFEEIDGDDIREEFPCPFCSEYFDIVGLCCHIDDEHTVESKNGVFTISLYMLIAELHTSIEFEIFFIVYQNYSLVVHAVQCYFVFMTQSMRIEILLFKINGSTITPESVTTNWVPP</sequence>
<dbReference type="Pfam" id="PF05605">
    <property type="entry name" value="zf-Di19"/>
    <property type="match status" value="1"/>
</dbReference>
<dbReference type="InterPro" id="IPR033347">
    <property type="entry name" value="Di19"/>
</dbReference>
<dbReference type="EMBL" id="JAPFFJ010000013">
    <property type="protein sequence ID" value="KAJ6414069.1"/>
    <property type="molecule type" value="Genomic_DNA"/>
</dbReference>
<comment type="caution">
    <text evidence="2">The sequence shown here is derived from an EMBL/GenBank/DDBJ whole genome shotgun (WGS) entry which is preliminary data.</text>
</comment>
<dbReference type="Proteomes" id="UP001162972">
    <property type="component" value="Chromosome 5"/>
</dbReference>
<feature type="domain" description="Di19 zinc-binding" evidence="1">
    <location>
        <begin position="41"/>
        <end position="73"/>
    </location>
</feature>
<evidence type="ECO:0000313" key="3">
    <source>
        <dbReference type="Proteomes" id="UP001162972"/>
    </source>
</evidence>
<dbReference type="AlphaFoldDB" id="A0AAD6JZF2"/>
<protein>
    <recommendedName>
        <fullName evidence="1">Di19 zinc-binding domain-containing protein</fullName>
    </recommendedName>
</protein>
<reference evidence="2 3" key="1">
    <citation type="journal article" date="2023" name="Int. J. Mol. Sci.">
        <title>De Novo Assembly and Annotation of 11 Diverse Shrub Willow (Salix) Genomes Reveals Novel Gene Organization in Sex-Linked Regions.</title>
        <authorList>
            <person name="Hyden B."/>
            <person name="Feng K."/>
            <person name="Yates T.B."/>
            <person name="Jawdy S."/>
            <person name="Cereghino C."/>
            <person name="Smart L.B."/>
            <person name="Muchero W."/>
        </authorList>
    </citation>
    <scope>NUCLEOTIDE SEQUENCE [LARGE SCALE GENOMIC DNA]</scope>
    <source>
        <tissue evidence="2">Shoot tip</tissue>
    </source>
</reference>
<keyword evidence="3" id="KW-1185">Reference proteome</keyword>
<dbReference type="PANTHER" id="PTHR31875">
    <property type="entry name" value="PROTEIN DEHYDRATION-INDUCED 19"/>
    <property type="match status" value="1"/>
</dbReference>
<accession>A0AAD6JZF2</accession>
<name>A0AAD6JZF2_9ROSI</name>
<dbReference type="InterPro" id="IPR008598">
    <property type="entry name" value="Di19_Zn-bd"/>
</dbReference>
<evidence type="ECO:0000259" key="1">
    <source>
        <dbReference type="Pfam" id="PF05605"/>
    </source>
</evidence>
<dbReference type="PANTHER" id="PTHR31875:SF26">
    <property type="entry name" value="PROTEIN DEHYDRATION-INDUCED 19-RELATED"/>
    <property type="match status" value="1"/>
</dbReference>
<organism evidence="2 3">
    <name type="scientific">Salix udensis</name>
    <dbReference type="NCBI Taxonomy" id="889485"/>
    <lineage>
        <taxon>Eukaryota</taxon>
        <taxon>Viridiplantae</taxon>
        <taxon>Streptophyta</taxon>
        <taxon>Embryophyta</taxon>
        <taxon>Tracheophyta</taxon>
        <taxon>Spermatophyta</taxon>
        <taxon>Magnoliopsida</taxon>
        <taxon>eudicotyledons</taxon>
        <taxon>Gunneridae</taxon>
        <taxon>Pentapetalae</taxon>
        <taxon>rosids</taxon>
        <taxon>fabids</taxon>
        <taxon>Malpighiales</taxon>
        <taxon>Salicaceae</taxon>
        <taxon>Saliceae</taxon>
        <taxon>Salix</taxon>
    </lineage>
</organism>